<dbReference type="EMBL" id="CP048914">
    <property type="protein sequence ID" value="QMS85738.1"/>
    <property type="molecule type" value="Genomic_DNA"/>
</dbReference>
<protein>
    <submittedName>
        <fullName evidence="2">Uncharacterized protein</fullName>
    </submittedName>
</protein>
<dbReference type="KEGG" id="xcl:G4Z02_08270"/>
<evidence type="ECO:0000256" key="1">
    <source>
        <dbReference type="SAM" id="Phobius"/>
    </source>
</evidence>
<dbReference type="AlphaFoldDB" id="A0A7L7KVF5"/>
<reference evidence="2 3" key="1">
    <citation type="submission" date="2020-02" db="EMBL/GenBank/DDBJ databases">
        <authorList>
            <person name="Zheng R.K."/>
            <person name="Sun C.M."/>
        </authorList>
    </citation>
    <scope>NUCLEOTIDE SEQUENCE [LARGE SCALE GENOMIC DNA]</scope>
    <source>
        <strain evidence="3">zrk13</strain>
    </source>
</reference>
<name>A0A7L7KVF5_9MOLU</name>
<feature type="transmembrane region" description="Helical" evidence="1">
    <location>
        <begin position="48"/>
        <end position="67"/>
    </location>
</feature>
<dbReference type="RefSeq" id="WP_258877546.1">
    <property type="nucleotide sequence ID" value="NZ_CP048914.1"/>
</dbReference>
<dbReference type="Proteomes" id="UP000514720">
    <property type="component" value="Chromosome"/>
</dbReference>
<feature type="transmembrane region" description="Helical" evidence="1">
    <location>
        <begin position="76"/>
        <end position="99"/>
    </location>
</feature>
<sequence length="105" mass="12178">MLLQKRVSIISLVWSLSFLLLIALQFLAQEFDFSLYFIIRPFEFLFGWPLYIFIFVSFIITGIKCLIDMNRENFKYFIYTCISGTLVVGVIVALIVMLGDALANF</sequence>
<keyword evidence="1" id="KW-1133">Transmembrane helix</keyword>
<gene>
    <name evidence="2" type="ORF">G4Z02_08270</name>
</gene>
<evidence type="ECO:0000313" key="3">
    <source>
        <dbReference type="Proteomes" id="UP000514720"/>
    </source>
</evidence>
<keyword evidence="3" id="KW-1185">Reference proteome</keyword>
<keyword evidence="1" id="KW-0472">Membrane</keyword>
<proteinExistence type="predicted"/>
<feature type="transmembrane region" description="Helical" evidence="1">
    <location>
        <begin position="7"/>
        <end position="28"/>
    </location>
</feature>
<evidence type="ECO:0000313" key="2">
    <source>
        <dbReference type="EMBL" id="QMS85738.1"/>
    </source>
</evidence>
<keyword evidence="1" id="KW-0812">Transmembrane</keyword>
<organism evidence="2 3">
    <name type="scientific">Candidatus Xianfuyuplasma coldseepsis</name>
    <dbReference type="NCBI Taxonomy" id="2782163"/>
    <lineage>
        <taxon>Bacteria</taxon>
        <taxon>Bacillati</taxon>
        <taxon>Mycoplasmatota</taxon>
        <taxon>Mollicutes</taxon>
        <taxon>Candidatus Izemoplasmatales</taxon>
        <taxon>Candidatus Izemoplasmataceae</taxon>
        <taxon>Candidatus Xianfuyuplasma</taxon>
    </lineage>
</organism>
<accession>A0A7L7KVF5</accession>